<dbReference type="PANTHER" id="PTHR30193">
    <property type="entry name" value="ABC TRANSPORTER PERMEASE PROTEIN"/>
    <property type="match status" value="1"/>
</dbReference>
<dbReference type="Pfam" id="PF00528">
    <property type="entry name" value="BPD_transp_1"/>
    <property type="match status" value="1"/>
</dbReference>
<protein>
    <submittedName>
        <fullName evidence="9">Sugar ABC transporter permease</fullName>
    </submittedName>
</protein>
<name>A0ABR7D9S0_9CLOT</name>
<evidence type="ECO:0000256" key="3">
    <source>
        <dbReference type="ARBA" id="ARBA00022475"/>
    </source>
</evidence>
<evidence type="ECO:0000313" key="10">
    <source>
        <dbReference type="Proteomes" id="UP000596929"/>
    </source>
</evidence>
<keyword evidence="2 7" id="KW-0813">Transport</keyword>
<dbReference type="InterPro" id="IPR035906">
    <property type="entry name" value="MetI-like_sf"/>
</dbReference>
<keyword evidence="4 7" id="KW-0812">Transmembrane</keyword>
<dbReference type="PROSITE" id="PS50928">
    <property type="entry name" value="ABC_TM1"/>
    <property type="match status" value="1"/>
</dbReference>
<dbReference type="InterPro" id="IPR051393">
    <property type="entry name" value="ABC_transporter_permease"/>
</dbReference>
<comment type="subcellular location">
    <subcellularLocation>
        <location evidence="1 7">Cell membrane</location>
        <topology evidence="1 7">Multi-pass membrane protein</topology>
    </subcellularLocation>
</comment>
<dbReference type="PANTHER" id="PTHR30193:SF37">
    <property type="entry name" value="INNER MEMBRANE ABC TRANSPORTER PERMEASE PROTEIN YCJO"/>
    <property type="match status" value="1"/>
</dbReference>
<organism evidence="9 10">
    <name type="scientific">Clostridium hominis</name>
    <dbReference type="NCBI Taxonomy" id="2763036"/>
    <lineage>
        <taxon>Bacteria</taxon>
        <taxon>Bacillati</taxon>
        <taxon>Bacillota</taxon>
        <taxon>Clostridia</taxon>
        <taxon>Eubacteriales</taxon>
        <taxon>Clostridiaceae</taxon>
        <taxon>Clostridium</taxon>
    </lineage>
</organism>
<comment type="similarity">
    <text evidence="7">Belongs to the binding-protein-dependent transport system permease family.</text>
</comment>
<evidence type="ECO:0000256" key="6">
    <source>
        <dbReference type="ARBA" id="ARBA00023136"/>
    </source>
</evidence>
<evidence type="ECO:0000259" key="8">
    <source>
        <dbReference type="PROSITE" id="PS50928"/>
    </source>
</evidence>
<keyword evidence="3" id="KW-1003">Cell membrane</keyword>
<feature type="transmembrane region" description="Helical" evidence="7">
    <location>
        <begin position="124"/>
        <end position="144"/>
    </location>
</feature>
<feature type="transmembrane region" description="Helical" evidence="7">
    <location>
        <begin position="91"/>
        <end position="112"/>
    </location>
</feature>
<evidence type="ECO:0000256" key="1">
    <source>
        <dbReference type="ARBA" id="ARBA00004651"/>
    </source>
</evidence>
<feature type="transmembrane region" description="Helical" evidence="7">
    <location>
        <begin position="172"/>
        <end position="193"/>
    </location>
</feature>
<gene>
    <name evidence="9" type="ORF">H8S20_04445</name>
</gene>
<dbReference type="Proteomes" id="UP000596929">
    <property type="component" value="Unassembled WGS sequence"/>
</dbReference>
<dbReference type="SUPFAM" id="SSF161098">
    <property type="entry name" value="MetI-like"/>
    <property type="match status" value="1"/>
</dbReference>
<evidence type="ECO:0000313" key="9">
    <source>
        <dbReference type="EMBL" id="MBC5628140.1"/>
    </source>
</evidence>
<accession>A0ABR7D9S0</accession>
<proteinExistence type="inferred from homology"/>
<keyword evidence="6 7" id="KW-0472">Membrane</keyword>
<evidence type="ECO:0000256" key="2">
    <source>
        <dbReference type="ARBA" id="ARBA00022448"/>
    </source>
</evidence>
<comment type="caution">
    <text evidence="9">The sequence shown here is derived from an EMBL/GenBank/DDBJ whole genome shotgun (WGS) entry which is preliminary data.</text>
</comment>
<feature type="transmembrane region" description="Helical" evidence="7">
    <location>
        <begin position="278"/>
        <end position="296"/>
    </location>
</feature>
<dbReference type="RefSeq" id="WP_186859384.1">
    <property type="nucleotide sequence ID" value="NZ_JACOOO010000004.1"/>
</dbReference>
<keyword evidence="10" id="KW-1185">Reference proteome</keyword>
<feature type="transmembrane region" description="Helical" evidence="7">
    <location>
        <begin position="226"/>
        <end position="249"/>
    </location>
</feature>
<evidence type="ECO:0000256" key="7">
    <source>
        <dbReference type="RuleBase" id="RU363032"/>
    </source>
</evidence>
<feature type="domain" description="ABC transmembrane type-1" evidence="8">
    <location>
        <begin position="87"/>
        <end position="299"/>
    </location>
</feature>
<dbReference type="EMBL" id="JACOOO010000004">
    <property type="protein sequence ID" value="MBC5628140.1"/>
    <property type="molecule type" value="Genomic_DNA"/>
</dbReference>
<evidence type="ECO:0000256" key="4">
    <source>
        <dbReference type="ARBA" id="ARBA00022692"/>
    </source>
</evidence>
<dbReference type="Gene3D" id="1.10.3720.10">
    <property type="entry name" value="MetI-like"/>
    <property type="match status" value="1"/>
</dbReference>
<dbReference type="CDD" id="cd06261">
    <property type="entry name" value="TM_PBP2"/>
    <property type="match status" value="1"/>
</dbReference>
<sequence>MAETSIKINLNEEIISKSKSKEVKKFFKGFVYILPSLILFLIFVIYPFVKTIFQSFFLSNNLGQLTSFVGLENYIDLFKDTNYLKTVGTTFLYVVMVVPITIIIALMLAVISNYKLKGMGIFKTIFSSTLGISVAAGSIFWSFMFHPTVGILNKGINALGGESVGWLTNPKVAIFAIAMVSIWMNIGFAYLVLIGGVKNIDNSFYESADIVGGGFWYKLRKITIPLLSPSLFFVLTISIINAFQTFGVIDMLTKGGPSNTTTLMVYSLYKEAFVNFQYGRATAQGVILFIIIFIVSRIQVKLTERLVTYQ</sequence>
<evidence type="ECO:0000256" key="5">
    <source>
        <dbReference type="ARBA" id="ARBA00022989"/>
    </source>
</evidence>
<reference evidence="9 10" key="1">
    <citation type="submission" date="2020-08" db="EMBL/GenBank/DDBJ databases">
        <title>Genome public.</title>
        <authorList>
            <person name="Liu C."/>
            <person name="Sun Q."/>
        </authorList>
    </citation>
    <scope>NUCLEOTIDE SEQUENCE [LARGE SCALE GENOMIC DNA]</scope>
    <source>
        <strain evidence="9 10">NSJ-6</strain>
    </source>
</reference>
<keyword evidence="5 7" id="KW-1133">Transmembrane helix</keyword>
<dbReference type="InterPro" id="IPR000515">
    <property type="entry name" value="MetI-like"/>
</dbReference>
<feature type="transmembrane region" description="Helical" evidence="7">
    <location>
        <begin position="29"/>
        <end position="49"/>
    </location>
</feature>